<organism evidence="1 2">
    <name type="scientific">Prunus dulcis</name>
    <name type="common">Almond</name>
    <name type="synonym">Amygdalus dulcis</name>
    <dbReference type="NCBI Taxonomy" id="3755"/>
    <lineage>
        <taxon>Eukaryota</taxon>
        <taxon>Viridiplantae</taxon>
        <taxon>Streptophyta</taxon>
        <taxon>Embryophyta</taxon>
        <taxon>Tracheophyta</taxon>
        <taxon>Spermatophyta</taxon>
        <taxon>Magnoliopsida</taxon>
        <taxon>eudicotyledons</taxon>
        <taxon>Gunneridae</taxon>
        <taxon>Pentapetalae</taxon>
        <taxon>rosids</taxon>
        <taxon>fabids</taxon>
        <taxon>Rosales</taxon>
        <taxon>Rosaceae</taxon>
        <taxon>Amygdaloideae</taxon>
        <taxon>Amygdaleae</taxon>
        <taxon>Prunus</taxon>
    </lineage>
</organism>
<gene>
    <name evidence="1" type="ORF">L3X38_026726</name>
</gene>
<evidence type="ECO:0000313" key="2">
    <source>
        <dbReference type="Proteomes" id="UP001054821"/>
    </source>
</evidence>
<protein>
    <submittedName>
        <fullName evidence="1">Uncharacterized protein</fullName>
    </submittedName>
</protein>
<comment type="caution">
    <text evidence="1">The sequence shown here is derived from an EMBL/GenBank/DDBJ whole genome shotgun (WGS) entry which is preliminary data.</text>
</comment>
<dbReference type="AlphaFoldDB" id="A0AAD4VLJ4"/>
<keyword evidence="2" id="KW-1185">Reference proteome</keyword>
<accession>A0AAD4VLJ4</accession>
<sequence length="154" mass="18015">MKRRLCKGKRWARRWLELGQVDDGLCVRSGLRRRRRARSWRDMGLYAEARIAFFKCFKIGIVTILEDESDNRDKDIGSSKAFELLSDRIHNGAMNWSSALSTACEFTLTEYYWEWLEDVLSRNTQVLKSTGLYNAVFASLFSYDRHAPVIRAFC</sequence>
<dbReference type="Proteomes" id="UP001054821">
    <property type="component" value="Chromosome 5"/>
</dbReference>
<reference evidence="1 2" key="1">
    <citation type="journal article" date="2022" name="G3 (Bethesda)">
        <title>Whole-genome sequence and methylome profiling of the almond [Prunus dulcis (Mill.) D.A. Webb] cultivar 'Nonpareil'.</title>
        <authorList>
            <person name="D'Amico-Willman K.M."/>
            <person name="Ouma W.Z."/>
            <person name="Meulia T."/>
            <person name="Sideli G.M."/>
            <person name="Gradziel T.M."/>
            <person name="Fresnedo-Ramirez J."/>
        </authorList>
    </citation>
    <scope>NUCLEOTIDE SEQUENCE [LARGE SCALE GENOMIC DNA]</scope>
    <source>
        <strain evidence="1">Clone GOH B32 T37-40</strain>
    </source>
</reference>
<name>A0AAD4VLJ4_PRUDU</name>
<proteinExistence type="predicted"/>
<evidence type="ECO:0000313" key="1">
    <source>
        <dbReference type="EMBL" id="KAI5327330.1"/>
    </source>
</evidence>
<dbReference type="EMBL" id="JAJFAZ020000005">
    <property type="protein sequence ID" value="KAI5327330.1"/>
    <property type="molecule type" value="Genomic_DNA"/>
</dbReference>